<dbReference type="SUPFAM" id="SSF53335">
    <property type="entry name" value="S-adenosyl-L-methionine-dependent methyltransferases"/>
    <property type="match status" value="1"/>
</dbReference>
<dbReference type="EMBL" id="LAZR01000206">
    <property type="protein sequence ID" value="KKN82059.1"/>
    <property type="molecule type" value="Genomic_DNA"/>
</dbReference>
<dbReference type="InterPro" id="IPR041698">
    <property type="entry name" value="Methyltransf_25"/>
</dbReference>
<gene>
    <name evidence="2" type="ORF">LCGC14_0313260</name>
</gene>
<feature type="domain" description="Methyltransferase" evidence="1">
    <location>
        <begin position="55"/>
        <end position="140"/>
    </location>
</feature>
<dbReference type="InterPro" id="IPR029063">
    <property type="entry name" value="SAM-dependent_MTases_sf"/>
</dbReference>
<dbReference type="CDD" id="cd02440">
    <property type="entry name" value="AdoMet_MTases"/>
    <property type="match status" value="1"/>
</dbReference>
<evidence type="ECO:0000313" key="2">
    <source>
        <dbReference type="EMBL" id="KKN82059.1"/>
    </source>
</evidence>
<dbReference type="Gene3D" id="3.40.50.150">
    <property type="entry name" value="Vaccinia Virus protein VP39"/>
    <property type="match status" value="1"/>
</dbReference>
<proteinExistence type="predicted"/>
<reference evidence="2" key="1">
    <citation type="journal article" date="2015" name="Nature">
        <title>Complex archaea that bridge the gap between prokaryotes and eukaryotes.</title>
        <authorList>
            <person name="Spang A."/>
            <person name="Saw J.H."/>
            <person name="Jorgensen S.L."/>
            <person name="Zaremba-Niedzwiedzka K."/>
            <person name="Martijn J."/>
            <person name="Lind A.E."/>
            <person name="van Eijk R."/>
            <person name="Schleper C."/>
            <person name="Guy L."/>
            <person name="Ettema T.J."/>
        </authorList>
    </citation>
    <scope>NUCLEOTIDE SEQUENCE</scope>
</reference>
<comment type="caution">
    <text evidence="2">The sequence shown here is derived from an EMBL/GenBank/DDBJ whole genome shotgun (WGS) entry which is preliminary data.</text>
</comment>
<dbReference type="AlphaFoldDB" id="A0A0F9TRU7"/>
<sequence>MRIIVLLGNLDMAVDMQAFWDDRASLGEYAGTRDRVLKELEMREIARRLQGAKRVLDMGCGDGETARYLAERYSMVIDAVDFSTDMLSNLQRLSSSALGSVRYGCSDLFDWKGAEYDAVYTERCIINLPDWPTQLRAIQHLISLGKKYVMVESSQDGLNGLNRMRKWVGLPEIVPPSHTRYLRAEELCTAVLEEKLPNYVTVGFTGTYYFLSRVVNALLAQQEGREPDYEAPVNHLAFTIPSEIHYPDLGQTRLWIFEND</sequence>
<protein>
    <recommendedName>
        <fullName evidence="1">Methyltransferase domain-containing protein</fullName>
    </recommendedName>
</protein>
<dbReference type="Pfam" id="PF13649">
    <property type="entry name" value="Methyltransf_25"/>
    <property type="match status" value="1"/>
</dbReference>
<evidence type="ECO:0000259" key="1">
    <source>
        <dbReference type="Pfam" id="PF13649"/>
    </source>
</evidence>
<name>A0A0F9TRU7_9ZZZZ</name>
<organism evidence="2">
    <name type="scientific">marine sediment metagenome</name>
    <dbReference type="NCBI Taxonomy" id="412755"/>
    <lineage>
        <taxon>unclassified sequences</taxon>
        <taxon>metagenomes</taxon>
        <taxon>ecological metagenomes</taxon>
    </lineage>
</organism>
<accession>A0A0F9TRU7</accession>